<keyword evidence="2" id="KW-0012">Acyltransferase</keyword>
<dbReference type="InterPro" id="IPR051504">
    <property type="entry name" value="Plant_metabolite_acyltrans"/>
</dbReference>
<dbReference type="Pfam" id="PF02458">
    <property type="entry name" value="Transferase"/>
    <property type="match status" value="1"/>
</dbReference>
<keyword evidence="1" id="KW-0808">Transferase</keyword>
<evidence type="ECO:0000313" key="6">
    <source>
        <dbReference type="Proteomes" id="UP001293254"/>
    </source>
</evidence>
<evidence type="ECO:0000256" key="1">
    <source>
        <dbReference type="ARBA" id="ARBA00022679"/>
    </source>
</evidence>
<evidence type="ECO:0000259" key="4">
    <source>
        <dbReference type="Pfam" id="PF00294"/>
    </source>
</evidence>
<comment type="caution">
    <text evidence="5">The sequence shown here is derived from an EMBL/GenBank/DDBJ whole genome shotgun (WGS) entry which is preliminary data.</text>
</comment>
<reference evidence="5" key="1">
    <citation type="submission" date="2020-06" db="EMBL/GenBank/DDBJ databases">
        <authorList>
            <person name="Li T."/>
            <person name="Hu X."/>
            <person name="Zhang T."/>
            <person name="Song X."/>
            <person name="Zhang H."/>
            <person name="Dai N."/>
            <person name="Sheng W."/>
            <person name="Hou X."/>
            <person name="Wei L."/>
        </authorList>
    </citation>
    <scope>NUCLEOTIDE SEQUENCE</scope>
    <source>
        <strain evidence="5">3651</strain>
        <tissue evidence="5">Leaf</tissue>
    </source>
</reference>
<dbReference type="InterPro" id="IPR023213">
    <property type="entry name" value="CAT-like_dom_sf"/>
</dbReference>
<feature type="compositionally biased region" description="Polar residues" evidence="3">
    <location>
        <begin position="1"/>
        <end position="10"/>
    </location>
</feature>
<dbReference type="Gene3D" id="3.40.1190.20">
    <property type="match status" value="1"/>
</dbReference>
<dbReference type="AlphaFoldDB" id="A0AAE2CRC1"/>
<dbReference type="Gene3D" id="3.30.559.10">
    <property type="entry name" value="Chloramphenicol acetyltransferase-like domain"/>
    <property type="match status" value="2"/>
</dbReference>
<dbReference type="InterPro" id="IPR029056">
    <property type="entry name" value="Ribokinase-like"/>
</dbReference>
<accession>A0AAE2CRC1</accession>
<protein>
    <submittedName>
        <fullName evidence="5">Malonyl-coenzyme A:anthocyanin 3-O-glucoside-6''-O-malonyltransferase</fullName>
    </submittedName>
</protein>
<name>A0AAE2CRC1_9LAMI</name>
<dbReference type="EMBL" id="JACGWO010000003">
    <property type="protein sequence ID" value="KAK4431706.1"/>
    <property type="molecule type" value="Genomic_DNA"/>
</dbReference>
<feature type="region of interest" description="Disordered" evidence="3">
    <location>
        <begin position="1"/>
        <end position="31"/>
    </location>
</feature>
<reference evidence="5" key="2">
    <citation type="journal article" date="2024" name="Plant">
        <title>Genomic evolution and insights into agronomic trait innovations of Sesamum species.</title>
        <authorList>
            <person name="Miao H."/>
            <person name="Wang L."/>
            <person name="Qu L."/>
            <person name="Liu H."/>
            <person name="Sun Y."/>
            <person name="Le M."/>
            <person name="Wang Q."/>
            <person name="Wei S."/>
            <person name="Zheng Y."/>
            <person name="Lin W."/>
            <person name="Duan Y."/>
            <person name="Cao H."/>
            <person name="Xiong S."/>
            <person name="Wang X."/>
            <person name="Wei L."/>
            <person name="Li C."/>
            <person name="Ma Q."/>
            <person name="Ju M."/>
            <person name="Zhao R."/>
            <person name="Li G."/>
            <person name="Mu C."/>
            <person name="Tian Q."/>
            <person name="Mei H."/>
            <person name="Zhang T."/>
            <person name="Gao T."/>
            <person name="Zhang H."/>
        </authorList>
    </citation>
    <scope>NUCLEOTIDE SEQUENCE</scope>
    <source>
        <strain evidence="5">3651</strain>
    </source>
</reference>
<evidence type="ECO:0000256" key="2">
    <source>
        <dbReference type="ARBA" id="ARBA00023315"/>
    </source>
</evidence>
<sequence>MVPPSQSLDNPESAHHQERPLASFQSPAVKKTKVGEDAHGKLIAEALEGGGVLLDHLSIVSDAPTGHAVVMLQADGQNSIIIVGGANMASWLETLPPEDLEHRTEIRNLHGHTSRMLSNLTGAGLRAGVLTPDCIFRYVSESTADFNHLTGNDPRVCDEFYAFAPRLPAATYSETSISFPVLALQVTLFPGQGLCIGFVTNHAVANASKFYDRKTMTNLNGLDEIYWDVIVDSSCTAEPPSVELPINKLRATFFFKKEEIQRLKNFVSAKCPSIDHLSSFTIICALVWVCTAKSAHPSGEDVADDESEYFDFVADCRRRLNPPLPANISATVWHL</sequence>
<dbReference type="Pfam" id="PF00294">
    <property type="entry name" value="PfkB"/>
    <property type="match status" value="1"/>
</dbReference>
<evidence type="ECO:0000256" key="3">
    <source>
        <dbReference type="SAM" id="MobiDB-lite"/>
    </source>
</evidence>
<dbReference type="InterPro" id="IPR011611">
    <property type="entry name" value="PfkB_dom"/>
</dbReference>
<dbReference type="Proteomes" id="UP001293254">
    <property type="component" value="Unassembled WGS sequence"/>
</dbReference>
<evidence type="ECO:0000313" key="5">
    <source>
        <dbReference type="EMBL" id="KAK4431706.1"/>
    </source>
</evidence>
<proteinExistence type="predicted"/>
<dbReference type="GO" id="GO:0016747">
    <property type="term" value="F:acyltransferase activity, transferring groups other than amino-acyl groups"/>
    <property type="evidence" value="ECO:0007669"/>
    <property type="project" value="UniProtKB-ARBA"/>
</dbReference>
<dbReference type="SUPFAM" id="SSF53613">
    <property type="entry name" value="Ribokinase-like"/>
    <property type="match status" value="1"/>
</dbReference>
<dbReference type="PANTHER" id="PTHR31625">
    <property type="match status" value="1"/>
</dbReference>
<keyword evidence="6" id="KW-1185">Reference proteome</keyword>
<feature type="domain" description="Carbohydrate kinase PfkB" evidence="4">
    <location>
        <begin position="32"/>
        <end position="91"/>
    </location>
</feature>
<organism evidence="5 6">
    <name type="scientific">Sesamum alatum</name>
    <dbReference type="NCBI Taxonomy" id="300844"/>
    <lineage>
        <taxon>Eukaryota</taxon>
        <taxon>Viridiplantae</taxon>
        <taxon>Streptophyta</taxon>
        <taxon>Embryophyta</taxon>
        <taxon>Tracheophyta</taxon>
        <taxon>Spermatophyta</taxon>
        <taxon>Magnoliopsida</taxon>
        <taxon>eudicotyledons</taxon>
        <taxon>Gunneridae</taxon>
        <taxon>Pentapetalae</taxon>
        <taxon>asterids</taxon>
        <taxon>lamiids</taxon>
        <taxon>Lamiales</taxon>
        <taxon>Pedaliaceae</taxon>
        <taxon>Sesamum</taxon>
    </lineage>
</organism>
<gene>
    <name evidence="5" type="ORF">Salat_0932700</name>
</gene>